<dbReference type="CDD" id="cd16917">
    <property type="entry name" value="HATPase_UhpB-NarQ-NarX-like"/>
    <property type="match status" value="1"/>
</dbReference>
<dbReference type="Gene3D" id="3.30.565.10">
    <property type="entry name" value="Histidine kinase-like ATPase, C-terminal domain"/>
    <property type="match status" value="1"/>
</dbReference>
<feature type="domain" description="Histidine kinase" evidence="4">
    <location>
        <begin position="221"/>
        <end position="411"/>
    </location>
</feature>
<evidence type="ECO:0000259" key="4">
    <source>
        <dbReference type="PROSITE" id="PS50109"/>
    </source>
</evidence>
<gene>
    <name evidence="5" type="ORF">EPD60_16305</name>
</gene>
<evidence type="ECO:0000256" key="3">
    <source>
        <dbReference type="ARBA" id="ARBA00023012"/>
    </source>
</evidence>
<evidence type="ECO:0000313" key="5">
    <source>
        <dbReference type="EMBL" id="TCJ12114.1"/>
    </source>
</evidence>
<dbReference type="PROSITE" id="PS50109">
    <property type="entry name" value="HIS_KIN"/>
    <property type="match status" value="1"/>
</dbReference>
<dbReference type="InterPro" id="IPR005467">
    <property type="entry name" value="His_kinase_dom"/>
</dbReference>
<evidence type="ECO:0000256" key="2">
    <source>
        <dbReference type="ARBA" id="ARBA00022777"/>
    </source>
</evidence>
<dbReference type="SUPFAM" id="SSF55874">
    <property type="entry name" value="ATPase domain of HSP90 chaperone/DNA topoisomerase II/histidine kinase"/>
    <property type="match status" value="1"/>
</dbReference>
<dbReference type="EMBL" id="SJZI01000052">
    <property type="protein sequence ID" value="TCJ12114.1"/>
    <property type="molecule type" value="Genomic_DNA"/>
</dbReference>
<dbReference type="GO" id="GO:0016020">
    <property type="term" value="C:membrane"/>
    <property type="evidence" value="ECO:0007669"/>
    <property type="project" value="InterPro"/>
</dbReference>
<keyword evidence="6" id="KW-1185">Reference proteome</keyword>
<evidence type="ECO:0000256" key="1">
    <source>
        <dbReference type="ARBA" id="ARBA00022679"/>
    </source>
</evidence>
<dbReference type="Pfam" id="PF02518">
    <property type="entry name" value="HATPase_c"/>
    <property type="match status" value="1"/>
</dbReference>
<dbReference type="Gene3D" id="3.30.450.40">
    <property type="match status" value="1"/>
</dbReference>
<dbReference type="InterPro" id="IPR036890">
    <property type="entry name" value="HATPase_C_sf"/>
</dbReference>
<dbReference type="SMART" id="SM00387">
    <property type="entry name" value="HATPase_c"/>
    <property type="match status" value="1"/>
</dbReference>
<dbReference type="SUPFAM" id="SSF55781">
    <property type="entry name" value="GAF domain-like"/>
    <property type="match status" value="1"/>
</dbReference>
<comment type="caution">
    <text evidence="5">The sequence shown here is derived from an EMBL/GenBank/DDBJ whole genome shotgun (WGS) entry which is preliminary data.</text>
</comment>
<protein>
    <recommendedName>
        <fullName evidence="4">Histidine kinase domain-containing protein</fullName>
    </recommendedName>
</protein>
<dbReference type="Proteomes" id="UP000295334">
    <property type="component" value="Unassembled WGS sequence"/>
</dbReference>
<keyword evidence="3" id="KW-0902">Two-component regulatory system</keyword>
<dbReference type="GO" id="GO:0000155">
    <property type="term" value="F:phosphorelay sensor kinase activity"/>
    <property type="evidence" value="ECO:0007669"/>
    <property type="project" value="InterPro"/>
</dbReference>
<reference evidence="5 6" key="1">
    <citation type="submission" date="2019-03" db="EMBL/GenBank/DDBJ databases">
        <authorList>
            <person name="Kim M.K.M."/>
        </authorList>
    </citation>
    <scope>NUCLEOTIDE SEQUENCE [LARGE SCALE GENOMIC DNA]</scope>
    <source>
        <strain evidence="5 6">17J68-12</strain>
    </source>
</reference>
<organism evidence="5 6">
    <name type="scientific">Flaviaesturariibacter flavus</name>
    <dbReference type="NCBI Taxonomy" id="2502780"/>
    <lineage>
        <taxon>Bacteria</taxon>
        <taxon>Pseudomonadati</taxon>
        <taxon>Bacteroidota</taxon>
        <taxon>Chitinophagia</taxon>
        <taxon>Chitinophagales</taxon>
        <taxon>Chitinophagaceae</taxon>
        <taxon>Flaviaestuariibacter</taxon>
    </lineage>
</organism>
<dbReference type="OrthoDB" id="1523646at2"/>
<evidence type="ECO:0000313" key="6">
    <source>
        <dbReference type="Proteomes" id="UP000295334"/>
    </source>
</evidence>
<dbReference type="RefSeq" id="WP_131450590.1">
    <property type="nucleotide sequence ID" value="NZ_SJZI01000052.1"/>
</dbReference>
<dbReference type="InterPro" id="IPR003594">
    <property type="entry name" value="HATPase_dom"/>
</dbReference>
<name>A0A4R1B251_9BACT</name>
<dbReference type="Pfam" id="PF07730">
    <property type="entry name" value="HisKA_3"/>
    <property type="match status" value="1"/>
</dbReference>
<sequence length="411" mass="46591">MDPHREPDSASKELDYYKRQLDKLTGDHLRNQYVISKLTTGIKEYTKGFQILAEVHRSFSFLKKPEVFHEQVLEAVIAHMSVDSIVLLKYDPVRQTMIPYLGKGTPAPDERMLLSHPLPARFYQEPHTLYAGLDPVMSEPVRNVRALFGQPYFILTPLFINGNCWGVLYAGRKHQVRPMFLPFSTSDVDVFEAIAGMIASLTQQLQQHDAIERERNRIAQEMHDDIGSGLTHIALLSELLQIRQQADPETLAEISKIASTSRSLTDSIGEIIWALNSQFGTLTDLLTYLREQTFPYFESFNVNYIISFPDELPDIRLNNQQRRNLYLVLKEALNNALKHSGAGRIELSLALESRRLCFRVTDNGCGIDAAKRRSSSNGLRNFARRMDHIGGSCVIESSEKGTTVAFLLPLP</sequence>
<dbReference type="InterPro" id="IPR011712">
    <property type="entry name" value="Sig_transdc_His_kin_sub3_dim/P"/>
</dbReference>
<dbReference type="InterPro" id="IPR029016">
    <property type="entry name" value="GAF-like_dom_sf"/>
</dbReference>
<keyword evidence="2" id="KW-0418">Kinase</keyword>
<dbReference type="InterPro" id="IPR050482">
    <property type="entry name" value="Sensor_HK_TwoCompSys"/>
</dbReference>
<dbReference type="AlphaFoldDB" id="A0A4R1B251"/>
<proteinExistence type="predicted"/>
<dbReference type="PANTHER" id="PTHR24421">
    <property type="entry name" value="NITRATE/NITRITE SENSOR PROTEIN NARX-RELATED"/>
    <property type="match status" value="1"/>
</dbReference>
<dbReference type="Gene3D" id="1.20.5.1930">
    <property type="match status" value="1"/>
</dbReference>
<dbReference type="GO" id="GO:0046983">
    <property type="term" value="F:protein dimerization activity"/>
    <property type="evidence" value="ECO:0007669"/>
    <property type="project" value="InterPro"/>
</dbReference>
<keyword evidence="1" id="KW-0808">Transferase</keyword>
<accession>A0A4R1B251</accession>